<feature type="domain" description="Isochorismatase-like" evidence="3">
    <location>
        <begin position="226"/>
        <end position="300"/>
    </location>
</feature>
<dbReference type="Proteomes" id="UP000799776">
    <property type="component" value="Unassembled WGS sequence"/>
</dbReference>
<reference evidence="4" key="1">
    <citation type="journal article" date="2020" name="Stud. Mycol.">
        <title>101 Dothideomycetes genomes: a test case for predicting lifestyles and emergence of pathogens.</title>
        <authorList>
            <person name="Haridas S."/>
            <person name="Albert R."/>
            <person name="Binder M."/>
            <person name="Bloem J."/>
            <person name="Labutti K."/>
            <person name="Salamov A."/>
            <person name="Andreopoulos B."/>
            <person name="Baker S."/>
            <person name="Barry K."/>
            <person name="Bills G."/>
            <person name="Bluhm B."/>
            <person name="Cannon C."/>
            <person name="Castanera R."/>
            <person name="Culley D."/>
            <person name="Daum C."/>
            <person name="Ezra D."/>
            <person name="Gonzalez J."/>
            <person name="Henrissat B."/>
            <person name="Kuo A."/>
            <person name="Liang C."/>
            <person name="Lipzen A."/>
            <person name="Lutzoni F."/>
            <person name="Magnuson J."/>
            <person name="Mondo S."/>
            <person name="Nolan M."/>
            <person name="Ohm R."/>
            <person name="Pangilinan J."/>
            <person name="Park H.-J."/>
            <person name="Ramirez L."/>
            <person name="Alfaro M."/>
            <person name="Sun H."/>
            <person name="Tritt A."/>
            <person name="Yoshinaga Y."/>
            <person name="Zwiers L.-H."/>
            <person name="Turgeon B."/>
            <person name="Goodwin S."/>
            <person name="Spatafora J."/>
            <person name="Crous P."/>
            <person name="Grigoriev I."/>
        </authorList>
    </citation>
    <scope>NUCLEOTIDE SEQUENCE</scope>
    <source>
        <strain evidence="4">CBS 121410</strain>
    </source>
</reference>
<accession>A0A9P4HU68</accession>
<evidence type="ECO:0000256" key="2">
    <source>
        <dbReference type="ARBA" id="ARBA00022801"/>
    </source>
</evidence>
<evidence type="ECO:0000259" key="3">
    <source>
        <dbReference type="Pfam" id="PF00857"/>
    </source>
</evidence>
<dbReference type="InterPro" id="IPR050272">
    <property type="entry name" value="Isochorismatase-like_hydrls"/>
</dbReference>
<name>A0A9P4HU68_9PEZI</name>
<dbReference type="InterPro" id="IPR036380">
    <property type="entry name" value="Isochorismatase-like_sf"/>
</dbReference>
<proteinExistence type="inferred from homology"/>
<protein>
    <submittedName>
        <fullName evidence="4">Isochorismatase family protein</fullName>
    </submittedName>
</protein>
<dbReference type="OrthoDB" id="167809at2759"/>
<comment type="similarity">
    <text evidence="1">Belongs to the isochorismatase family.</text>
</comment>
<evidence type="ECO:0000313" key="5">
    <source>
        <dbReference type="Proteomes" id="UP000799776"/>
    </source>
</evidence>
<dbReference type="CDD" id="cd00431">
    <property type="entry name" value="cysteine_hydrolases"/>
    <property type="match status" value="1"/>
</dbReference>
<dbReference type="EMBL" id="ML978724">
    <property type="protein sequence ID" value="KAF2086531.1"/>
    <property type="molecule type" value="Genomic_DNA"/>
</dbReference>
<dbReference type="AlphaFoldDB" id="A0A9P4HU68"/>
<evidence type="ECO:0000313" key="4">
    <source>
        <dbReference type="EMBL" id="KAF2086531.1"/>
    </source>
</evidence>
<dbReference type="PANTHER" id="PTHR43540:SF9">
    <property type="entry name" value="FAMILY HYDROLASE, PUTATIVE (AFU_ORTHOLOGUE AFUA_2G08700)-RELATED"/>
    <property type="match status" value="1"/>
</dbReference>
<dbReference type="PANTHER" id="PTHR43540">
    <property type="entry name" value="PEROXYUREIDOACRYLATE/UREIDOACRYLATE AMIDOHYDROLASE-RELATED"/>
    <property type="match status" value="1"/>
</dbReference>
<evidence type="ECO:0000256" key="1">
    <source>
        <dbReference type="ARBA" id="ARBA00006336"/>
    </source>
</evidence>
<dbReference type="Pfam" id="PF00857">
    <property type="entry name" value="Isochorismatase"/>
    <property type="match status" value="1"/>
</dbReference>
<dbReference type="SUPFAM" id="SSF52499">
    <property type="entry name" value="Isochorismatase-like hydrolases"/>
    <property type="match status" value="1"/>
</dbReference>
<keyword evidence="2" id="KW-0378">Hydrolase</keyword>
<dbReference type="Gene3D" id="3.40.50.850">
    <property type="entry name" value="Isochorismatase-like"/>
    <property type="match status" value="1"/>
</dbReference>
<organism evidence="4 5">
    <name type="scientific">Saccharata proteae CBS 121410</name>
    <dbReference type="NCBI Taxonomy" id="1314787"/>
    <lineage>
        <taxon>Eukaryota</taxon>
        <taxon>Fungi</taxon>
        <taxon>Dikarya</taxon>
        <taxon>Ascomycota</taxon>
        <taxon>Pezizomycotina</taxon>
        <taxon>Dothideomycetes</taxon>
        <taxon>Dothideomycetes incertae sedis</taxon>
        <taxon>Botryosphaeriales</taxon>
        <taxon>Saccharataceae</taxon>
        <taxon>Saccharata</taxon>
    </lineage>
</organism>
<comment type="caution">
    <text evidence="4">The sequence shown here is derived from an EMBL/GenBank/DDBJ whole genome shotgun (WGS) entry which is preliminary data.</text>
</comment>
<dbReference type="InterPro" id="IPR000868">
    <property type="entry name" value="Isochorismatase-like_dom"/>
</dbReference>
<gene>
    <name evidence="4" type="ORF">K490DRAFT_44049</name>
</gene>
<keyword evidence="5" id="KW-1185">Reference proteome</keyword>
<dbReference type="GO" id="GO:0016787">
    <property type="term" value="F:hydrolase activity"/>
    <property type="evidence" value="ECO:0007669"/>
    <property type="project" value="UniProtKB-KW"/>
</dbReference>
<sequence length="328" mass="35508">MQTPSHDVGTDRRAVIGSPASFWLHSSADGFDLTHPPHPLAPQDASRVKLRTSTTPISISPSKTALIIIDMQNFFLSEAFGRKRGAGHAAADKLLKYAIPAARKASIQIIWLNWGLTQDDIESMPPAVKRAFGFEAVPYDGATAVDDGDGQTDLFSERSNGMGVDKDGTLHGRIYKGLGSRCGTVVIPNTGEEVDAGRLLMRESWNASLWPPLDEAFEEGSKLPSTPDVWIHKNRMSGLWGATTPLQDFLEMKGIRTLLFAGVNTDQCVSGTLTDAFSKGFDCVLLSDATGTTSPNHAQECIEFNCAKTWGFLTSSQDLANGVAQMYE</sequence>